<keyword evidence="3" id="KW-1185">Reference proteome</keyword>
<dbReference type="AlphaFoldDB" id="A0ABD0N441"/>
<feature type="region of interest" description="Disordered" evidence="1">
    <location>
        <begin position="95"/>
        <end position="125"/>
    </location>
</feature>
<comment type="caution">
    <text evidence="2">The sequence shown here is derived from an EMBL/GenBank/DDBJ whole genome shotgun (WGS) entry which is preliminary data.</text>
</comment>
<feature type="compositionally biased region" description="Low complexity" evidence="1">
    <location>
        <begin position="106"/>
        <end position="125"/>
    </location>
</feature>
<accession>A0ABD0N441</accession>
<dbReference type="EMBL" id="JAMKFB020000024">
    <property type="protein sequence ID" value="KAL0156908.1"/>
    <property type="molecule type" value="Genomic_DNA"/>
</dbReference>
<gene>
    <name evidence="2" type="ORF">M9458_048154</name>
</gene>
<evidence type="ECO:0000313" key="2">
    <source>
        <dbReference type="EMBL" id="KAL0156908.1"/>
    </source>
</evidence>
<protein>
    <submittedName>
        <fullName evidence="2">Uncharacterized protein</fullName>
    </submittedName>
</protein>
<sequence>MSVSLSSHPAVRDRSLGVYPSLPGTHYTDVLKGAHSIFHPLKSLGRMVTDAQTILPFNFAGTPSFFGHNSHQTAVFHEQILNVSSMPYFQHMQPSQSMYTRHDEQSTGSPSEFSSPSSGKCSSASSTPVKDSLSCLQAADPSPEHTRTYSFTEEDLFTVLYGYSKKQGQNVGHAISGLSFPPGT</sequence>
<dbReference type="Proteomes" id="UP001529510">
    <property type="component" value="Unassembled WGS sequence"/>
</dbReference>
<evidence type="ECO:0000313" key="3">
    <source>
        <dbReference type="Proteomes" id="UP001529510"/>
    </source>
</evidence>
<name>A0ABD0N441_CIRMR</name>
<feature type="non-terminal residue" evidence="2">
    <location>
        <position position="184"/>
    </location>
</feature>
<evidence type="ECO:0000256" key="1">
    <source>
        <dbReference type="SAM" id="MobiDB-lite"/>
    </source>
</evidence>
<reference evidence="2 3" key="1">
    <citation type="submission" date="2024-05" db="EMBL/GenBank/DDBJ databases">
        <title>Genome sequencing and assembly of Indian major carp, Cirrhinus mrigala (Hamilton, 1822).</title>
        <authorList>
            <person name="Mohindra V."/>
            <person name="Chowdhury L.M."/>
            <person name="Lal K."/>
            <person name="Jena J.K."/>
        </authorList>
    </citation>
    <scope>NUCLEOTIDE SEQUENCE [LARGE SCALE GENOMIC DNA]</scope>
    <source>
        <strain evidence="2">CM1030</strain>
        <tissue evidence="2">Blood</tissue>
    </source>
</reference>
<proteinExistence type="predicted"/>
<organism evidence="2 3">
    <name type="scientific">Cirrhinus mrigala</name>
    <name type="common">Mrigala</name>
    <dbReference type="NCBI Taxonomy" id="683832"/>
    <lineage>
        <taxon>Eukaryota</taxon>
        <taxon>Metazoa</taxon>
        <taxon>Chordata</taxon>
        <taxon>Craniata</taxon>
        <taxon>Vertebrata</taxon>
        <taxon>Euteleostomi</taxon>
        <taxon>Actinopterygii</taxon>
        <taxon>Neopterygii</taxon>
        <taxon>Teleostei</taxon>
        <taxon>Ostariophysi</taxon>
        <taxon>Cypriniformes</taxon>
        <taxon>Cyprinidae</taxon>
        <taxon>Labeoninae</taxon>
        <taxon>Labeonini</taxon>
        <taxon>Cirrhinus</taxon>
    </lineage>
</organism>